<gene>
    <name evidence="1" type="ORF">S12H4_32680</name>
</gene>
<proteinExistence type="predicted"/>
<dbReference type="EMBL" id="BARW01019181">
    <property type="protein sequence ID" value="GAI92337.1"/>
    <property type="molecule type" value="Genomic_DNA"/>
</dbReference>
<name>X1SH33_9ZZZZ</name>
<feature type="non-terminal residue" evidence="1">
    <location>
        <position position="1"/>
    </location>
</feature>
<organism evidence="1">
    <name type="scientific">marine sediment metagenome</name>
    <dbReference type="NCBI Taxonomy" id="412755"/>
    <lineage>
        <taxon>unclassified sequences</taxon>
        <taxon>metagenomes</taxon>
        <taxon>ecological metagenomes</taxon>
    </lineage>
</organism>
<accession>X1SH33</accession>
<evidence type="ECO:0000313" key="1">
    <source>
        <dbReference type="EMBL" id="GAI92337.1"/>
    </source>
</evidence>
<reference evidence="1" key="1">
    <citation type="journal article" date="2014" name="Front. Microbiol.">
        <title>High frequency of phylogenetically diverse reductive dehalogenase-homologous genes in deep subseafloor sedimentary metagenomes.</title>
        <authorList>
            <person name="Kawai M."/>
            <person name="Futagami T."/>
            <person name="Toyoda A."/>
            <person name="Takaki Y."/>
            <person name="Nishi S."/>
            <person name="Hori S."/>
            <person name="Arai W."/>
            <person name="Tsubouchi T."/>
            <person name="Morono Y."/>
            <person name="Uchiyama I."/>
            <person name="Ito T."/>
            <person name="Fujiyama A."/>
            <person name="Inagaki F."/>
            <person name="Takami H."/>
        </authorList>
    </citation>
    <scope>NUCLEOTIDE SEQUENCE</scope>
    <source>
        <strain evidence="1">Expedition CK06-06</strain>
    </source>
</reference>
<protein>
    <submittedName>
        <fullName evidence="1">Uncharacterized protein</fullName>
    </submittedName>
</protein>
<sequence>PTGCTTCDLEGIEELEEQLRGSTPLDPLTDDEEVRVEITGRWGKIKSLLSGPAFADIWFNPDRSPEHL</sequence>
<dbReference type="AlphaFoldDB" id="X1SH33"/>
<comment type="caution">
    <text evidence="1">The sequence shown here is derived from an EMBL/GenBank/DDBJ whole genome shotgun (WGS) entry which is preliminary data.</text>
</comment>